<dbReference type="EMBL" id="GBXM01080487">
    <property type="protein sequence ID" value="JAH28090.1"/>
    <property type="molecule type" value="Transcribed_RNA"/>
</dbReference>
<name>A0A0E9RIP4_ANGAN</name>
<dbReference type="EMBL" id="GBXM01079613">
    <property type="protein sequence ID" value="JAH28964.1"/>
    <property type="molecule type" value="Transcribed_RNA"/>
</dbReference>
<dbReference type="EMBL" id="GBXM01074421">
    <property type="protein sequence ID" value="JAH34156.1"/>
    <property type="molecule type" value="Transcribed_RNA"/>
</dbReference>
<proteinExistence type="predicted"/>
<dbReference type="EMBL" id="GBXM01066557">
    <property type="protein sequence ID" value="JAH42020.1"/>
    <property type="molecule type" value="Transcribed_RNA"/>
</dbReference>
<dbReference type="AlphaFoldDB" id="A0A0E9RIP4"/>
<reference evidence="1" key="2">
    <citation type="journal article" date="2015" name="Fish Shellfish Immunol.">
        <title>Early steps in the European eel (Anguilla anguilla)-Vibrio vulnificus interaction in the gills: Role of the RtxA13 toxin.</title>
        <authorList>
            <person name="Callol A."/>
            <person name="Pajuelo D."/>
            <person name="Ebbesson L."/>
            <person name="Teles M."/>
            <person name="MacKenzie S."/>
            <person name="Amaro C."/>
        </authorList>
    </citation>
    <scope>NUCLEOTIDE SEQUENCE</scope>
</reference>
<evidence type="ECO:0000313" key="1">
    <source>
        <dbReference type="EMBL" id="JAH28964.1"/>
    </source>
</evidence>
<protein>
    <submittedName>
        <fullName evidence="1">Uncharacterized protein</fullName>
    </submittedName>
</protein>
<reference evidence="1" key="1">
    <citation type="submission" date="2014-11" db="EMBL/GenBank/DDBJ databases">
        <authorList>
            <person name="Amaro Gonzalez C."/>
        </authorList>
    </citation>
    <scope>NUCLEOTIDE SEQUENCE</scope>
</reference>
<accession>A0A0E9RIP4</accession>
<dbReference type="EMBL" id="GBXM01060874">
    <property type="protein sequence ID" value="JAH47703.1"/>
    <property type="molecule type" value="Transcribed_RNA"/>
</dbReference>
<organism evidence="1">
    <name type="scientific">Anguilla anguilla</name>
    <name type="common">European freshwater eel</name>
    <name type="synonym">Muraena anguilla</name>
    <dbReference type="NCBI Taxonomy" id="7936"/>
    <lineage>
        <taxon>Eukaryota</taxon>
        <taxon>Metazoa</taxon>
        <taxon>Chordata</taxon>
        <taxon>Craniata</taxon>
        <taxon>Vertebrata</taxon>
        <taxon>Euteleostomi</taxon>
        <taxon>Actinopterygii</taxon>
        <taxon>Neopterygii</taxon>
        <taxon>Teleostei</taxon>
        <taxon>Anguilliformes</taxon>
        <taxon>Anguillidae</taxon>
        <taxon>Anguilla</taxon>
    </lineage>
</organism>
<dbReference type="EMBL" id="GBXM01061290">
    <property type="protein sequence ID" value="JAH47287.1"/>
    <property type="molecule type" value="Transcribed_RNA"/>
</dbReference>
<sequence length="18" mass="2122">MYSLTFCIHAISQYFIAN</sequence>